<dbReference type="PROSITE" id="PS50894">
    <property type="entry name" value="HPT"/>
    <property type="match status" value="1"/>
</dbReference>
<dbReference type="PANTHER" id="PTHR28242:SF52">
    <property type="entry name" value="PHOSPHORELAY INTERMEDIATE PROTEIN YPD1"/>
    <property type="match status" value="1"/>
</dbReference>
<keyword evidence="1" id="KW-0597">Phosphoprotein</keyword>
<dbReference type="AlphaFoldDB" id="A1ANY7"/>
<protein>
    <submittedName>
        <fullName evidence="3">Hpt protein</fullName>
    </submittedName>
</protein>
<dbReference type="GO" id="GO:0000160">
    <property type="term" value="P:phosphorelay signal transduction system"/>
    <property type="evidence" value="ECO:0007669"/>
    <property type="project" value="InterPro"/>
</dbReference>
<dbReference type="InterPro" id="IPR008207">
    <property type="entry name" value="Sig_transdc_His_kin_Hpt_dom"/>
</dbReference>
<dbReference type="HOGENOM" id="CLU_1936056_0_0_7"/>
<dbReference type="GO" id="GO:0009927">
    <property type="term" value="F:histidine phosphotransfer kinase activity"/>
    <property type="evidence" value="ECO:0007669"/>
    <property type="project" value="InterPro"/>
</dbReference>
<accession>A1ANY7</accession>
<dbReference type="Proteomes" id="UP000006732">
    <property type="component" value="Chromosome"/>
</dbReference>
<evidence type="ECO:0000256" key="1">
    <source>
        <dbReference type="PROSITE-ProRule" id="PRU00110"/>
    </source>
</evidence>
<dbReference type="InterPro" id="IPR045871">
    <property type="entry name" value="AHP1-5/YPD1"/>
</dbReference>
<sequence>MQHDDPEVSTQPGAIDWSVLDSMKMFQQPGKPDLRKQLMSLYLSSSPELMQGIRNSVATLDGQALMHAAHALKSSSMSLGATTLSEQCSSLEQLGRAKTLDNAPALLDRAETEFAAVCSAFRQALDVDVP</sequence>
<dbReference type="Gene3D" id="1.20.120.160">
    <property type="entry name" value="HPT domain"/>
    <property type="match status" value="1"/>
</dbReference>
<dbReference type="KEGG" id="ppd:Ppro_1441"/>
<dbReference type="GO" id="GO:0005737">
    <property type="term" value="C:cytoplasm"/>
    <property type="evidence" value="ECO:0007669"/>
    <property type="project" value="TreeGrafter"/>
</dbReference>
<dbReference type="EMBL" id="CP000482">
    <property type="protein sequence ID" value="ABK99057.1"/>
    <property type="molecule type" value="Genomic_DNA"/>
</dbReference>
<name>A1ANY7_PELPD</name>
<gene>
    <name evidence="3" type="ordered locus">Ppro_1441</name>
</gene>
<proteinExistence type="predicted"/>
<evidence type="ECO:0000313" key="3">
    <source>
        <dbReference type="EMBL" id="ABK99057.1"/>
    </source>
</evidence>
<dbReference type="SUPFAM" id="SSF47226">
    <property type="entry name" value="Histidine-containing phosphotransfer domain, HPT domain"/>
    <property type="match status" value="1"/>
</dbReference>
<dbReference type="STRING" id="338966.Ppro_1441"/>
<dbReference type="PANTHER" id="PTHR28242">
    <property type="entry name" value="PHOSPHORELAY INTERMEDIATE PROTEIN YPD1"/>
    <property type="match status" value="1"/>
</dbReference>
<keyword evidence="4" id="KW-1185">Reference proteome</keyword>
<dbReference type="InterPro" id="IPR036641">
    <property type="entry name" value="HPT_dom_sf"/>
</dbReference>
<feature type="domain" description="HPt" evidence="2">
    <location>
        <begin position="31"/>
        <end position="124"/>
    </location>
</feature>
<dbReference type="eggNOG" id="COG2198">
    <property type="taxonomic scope" value="Bacteria"/>
</dbReference>
<dbReference type="GO" id="GO:0043424">
    <property type="term" value="F:protein histidine kinase binding"/>
    <property type="evidence" value="ECO:0007669"/>
    <property type="project" value="InterPro"/>
</dbReference>
<dbReference type="Pfam" id="PF01627">
    <property type="entry name" value="Hpt"/>
    <property type="match status" value="1"/>
</dbReference>
<organism evidence="3 4">
    <name type="scientific">Pelobacter propionicus (strain DSM 2379 / NBRC 103807 / OttBd1)</name>
    <dbReference type="NCBI Taxonomy" id="338966"/>
    <lineage>
        <taxon>Bacteria</taxon>
        <taxon>Pseudomonadati</taxon>
        <taxon>Thermodesulfobacteriota</taxon>
        <taxon>Desulfuromonadia</taxon>
        <taxon>Desulfuromonadales</taxon>
        <taxon>Desulfuromonadaceae</taxon>
        <taxon>Pelobacter</taxon>
    </lineage>
</organism>
<evidence type="ECO:0000259" key="2">
    <source>
        <dbReference type="PROSITE" id="PS50894"/>
    </source>
</evidence>
<feature type="modified residue" description="Phosphohistidine" evidence="1">
    <location>
        <position position="70"/>
    </location>
</feature>
<evidence type="ECO:0000313" key="4">
    <source>
        <dbReference type="Proteomes" id="UP000006732"/>
    </source>
</evidence>
<reference evidence="3 4" key="1">
    <citation type="submission" date="2006-10" db="EMBL/GenBank/DDBJ databases">
        <title>Complete sequence of chromosome of Pelobacter propionicus DSM 2379.</title>
        <authorList>
            <consortium name="US DOE Joint Genome Institute"/>
            <person name="Copeland A."/>
            <person name="Lucas S."/>
            <person name="Lapidus A."/>
            <person name="Barry K."/>
            <person name="Detter J.C."/>
            <person name="Glavina del Rio T."/>
            <person name="Hammon N."/>
            <person name="Israni S."/>
            <person name="Dalin E."/>
            <person name="Tice H."/>
            <person name="Pitluck S."/>
            <person name="Saunders E."/>
            <person name="Brettin T."/>
            <person name="Bruce D."/>
            <person name="Han C."/>
            <person name="Tapia R."/>
            <person name="Schmutz J."/>
            <person name="Larimer F."/>
            <person name="Land M."/>
            <person name="Hauser L."/>
            <person name="Kyrpides N."/>
            <person name="Kim E."/>
            <person name="Lovley D."/>
            <person name="Richardson P."/>
        </authorList>
    </citation>
    <scope>NUCLEOTIDE SEQUENCE [LARGE SCALE GENOMIC DNA]</scope>
    <source>
        <strain evidence="4">DSM 2379 / NBRC 103807 / OttBd1</strain>
    </source>
</reference>